<dbReference type="InterPro" id="IPR005467">
    <property type="entry name" value="His_kinase_dom"/>
</dbReference>
<dbReference type="Pfam" id="PF08918">
    <property type="entry name" value="PhoQ_Sensor"/>
    <property type="match status" value="1"/>
</dbReference>
<comment type="subcellular location">
    <subcellularLocation>
        <location evidence="2">Cell membrane</location>
        <topology evidence="2">Multi-pass membrane protein</topology>
    </subcellularLocation>
</comment>
<dbReference type="AlphaFoldDB" id="A0A433ZT53"/>
<comment type="catalytic activity">
    <reaction evidence="1">
        <text>ATP + protein L-histidine = ADP + protein N-phospho-L-histidine.</text>
        <dbReference type="EC" id="2.7.13.3"/>
    </reaction>
</comment>
<dbReference type="InterPro" id="IPR003661">
    <property type="entry name" value="HisK_dim/P_dom"/>
</dbReference>
<accession>A0A433ZT53</accession>
<dbReference type="NCBIfam" id="NF008077">
    <property type="entry name" value="PRK10815.1"/>
    <property type="match status" value="1"/>
</dbReference>
<keyword evidence="10" id="KW-0547">Nucleotide-binding</keyword>
<dbReference type="PROSITE" id="PS50109">
    <property type="entry name" value="HIS_KIN"/>
    <property type="match status" value="1"/>
</dbReference>
<keyword evidence="18 20" id="KW-0472">Membrane</keyword>
<evidence type="ECO:0000259" key="21">
    <source>
        <dbReference type="PROSITE" id="PS50109"/>
    </source>
</evidence>
<dbReference type="GO" id="GO:0005886">
    <property type="term" value="C:plasma membrane"/>
    <property type="evidence" value="ECO:0007669"/>
    <property type="project" value="UniProtKB-SubCell"/>
</dbReference>
<keyword evidence="11" id="KW-0418">Kinase</keyword>
<dbReference type="GO" id="GO:0046872">
    <property type="term" value="F:metal ion binding"/>
    <property type="evidence" value="ECO:0007669"/>
    <property type="project" value="UniProtKB-KW"/>
</dbReference>
<dbReference type="GO" id="GO:0000155">
    <property type="term" value="F:phosphorelay sensor kinase activity"/>
    <property type="evidence" value="ECO:0007669"/>
    <property type="project" value="InterPro"/>
</dbReference>
<evidence type="ECO:0000256" key="8">
    <source>
        <dbReference type="ARBA" id="ARBA00022692"/>
    </source>
</evidence>
<evidence type="ECO:0000256" key="2">
    <source>
        <dbReference type="ARBA" id="ARBA00004651"/>
    </source>
</evidence>
<feature type="domain" description="HAMP" evidence="22">
    <location>
        <begin position="215"/>
        <end position="266"/>
    </location>
</feature>
<evidence type="ECO:0000256" key="12">
    <source>
        <dbReference type="ARBA" id="ARBA00022801"/>
    </source>
</evidence>
<reference evidence="23 24" key="1">
    <citation type="submission" date="2017-08" db="EMBL/GenBank/DDBJ databases">
        <title>Draft genome sequence of pheromone producing symbiont Morganella morganii, of the female New Zealand grass grub Costelytra giveni.</title>
        <authorList>
            <person name="Laugraud A."/>
            <person name="Young S.D."/>
            <person name="Hurst M.H."/>
        </authorList>
    </citation>
    <scope>NUCLEOTIDE SEQUENCE [LARGE SCALE GENOMIC DNA]</scope>
    <source>
        <strain evidence="23 24">MMsCG</strain>
    </source>
</reference>
<dbReference type="InterPro" id="IPR058618">
    <property type="entry name" value="PhoQ"/>
</dbReference>
<proteinExistence type="predicted"/>
<keyword evidence="14" id="KW-0460">Magnesium</keyword>
<dbReference type="Proteomes" id="UP000286908">
    <property type="component" value="Unassembled WGS sequence"/>
</dbReference>
<dbReference type="GO" id="GO:0005524">
    <property type="term" value="F:ATP binding"/>
    <property type="evidence" value="ECO:0007669"/>
    <property type="project" value="UniProtKB-KW"/>
</dbReference>
<evidence type="ECO:0000313" key="24">
    <source>
        <dbReference type="Proteomes" id="UP000286908"/>
    </source>
</evidence>
<dbReference type="InterPro" id="IPR036890">
    <property type="entry name" value="HATPase_C_sf"/>
</dbReference>
<keyword evidence="16 20" id="KW-1133">Transmembrane helix</keyword>
<feature type="domain" description="Histidine kinase" evidence="21">
    <location>
        <begin position="274"/>
        <end position="482"/>
    </location>
</feature>
<protein>
    <recommendedName>
        <fullName evidence="3">histidine kinase</fullName>
        <ecNumber evidence="3">2.7.13.3</ecNumber>
    </recommendedName>
    <alternativeName>
        <fullName evidence="19">Sensor histidine protein kinase/phosphatase PhoQ</fullName>
    </alternativeName>
</protein>
<keyword evidence="17" id="KW-0902">Two-component regulatory system</keyword>
<dbReference type="CDD" id="cd00082">
    <property type="entry name" value="HisKA"/>
    <property type="match status" value="1"/>
</dbReference>
<dbReference type="FunFam" id="1.10.287.130:FF:000013">
    <property type="entry name" value="Sensor histidine kinase PhoQ"/>
    <property type="match status" value="1"/>
</dbReference>
<dbReference type="InterPro" id="IPR003660">
    <property type="entry name" value="HAMP_dom"/>
</dbReference>
<evidence type="ECO:0000256" key="11">
    <source>
        <dbReference type="ARBA" id="ARBA00022777"/>
    </source>
</evidence>
<dbReference type="PRINTS" id="PR00344">
    <property type="entry name" value="BCTRLSENSOR"/>
</dbReference>
<dbReference type="SUPFAM" id="SSF55874">
    <property type="entry name" value="ATPase domain of HSP90 chaperone/DNA topoisomerase II/histidine kinase"/>
    <property type="match status" value="1"/>
</dbReference>
<evidence type="ECO:0000256" key="6">
    <source>
        <dbReference type="ARBA" id="ARBA00022553"/>
    </source>
</evidence>
<dbReference type="InterPro" id="IPR050428">
    <property type="entry name" value="TCS_sensor_his_kinase"/>
</dbReference>
<keyword evidence="6" id="KW-0597">Phosphoprotein</keyword>
<keyword evidence="13" id="KW-0067">ATP-binding</keyword>
<evidence type="ECO:0000256" key="4">
    <source>
        <dbReference type="ARBA" id="ARBA00022475"/>
    </source>
</evidence>
<keyword evidence="7" id="KW-0808">Transferase</keyword>
<dbReference type="SMART" id="SM00387">
    <property type="entry name" value="HATPase_c"/>
    <property type="match status" value="1"/>
</dbReference>
<keyword evidence="9" id="KW-0479">Metal-binding</keyword>
<dbReference type="OrthoDB" id="9809567at2"/>
<evidence type="ECO:0000256" key="5">
    <source>
        <dbReference type="ARBA" id="ARBA00022519"/>
    </source>
</evidence>
<sequence>MTRRTTRPFSLRTRFLLATFAVILAMTLSYGAVALVGYLVSFDKTTYTMLRSQSNLFYSLSQWDNGKLNIRFPPNFSLNAPSVVLIYDEKQNLLWRQYHIDALEKVIPAKWLTKEGLYDLNTSLDATKSLLVNTPLFATEDIRINDLDDDHDGRMIHSVSVSRYGKTDNLPPLTIVVVDTIPQNLQKTFRVWEWFGYVVLANLFLLTPLIWLAAHWSLRPINALSGQISALEKGEREDLDETPPSELRGLVRNLNMLLHSERERYTRYQRTLADLTHSLKTPLAVLQSTLRSLRSGKDMTIETAEPVMLEQIGRISQQVGYYLHRASIGGDNTVLMRDIFSVPALIDSLASALTKVYQRKGVDITVDIPPDITWRGQQNDFMEVMGNIMENACKYCLEFIEVTAQWQHDAVILIVDDDGPGVPEEKRELIFSRGQRADTLRPGQGLGLAIVTDILEQYDGGAVVTESPLGGARITVTFRRQAVHSENTG</sequence>
<dbReference type="InterPro" id="IPR015014">
    <property type="entry name" value="PhoQ_Sensor"/>
</dbReference>
<dbReference type="Pfam" id="PF00672">
    <property type="entry name" value="HAMP"/>
    <property type="match status" value="1"/>
</dbReference>
<organism evidence="23 24">
    <name type="scientific">Morganella morganii</name>
    <name type="common">Proteus morganii</name>
    <dbReference type="NCBI Taxonomy" id="582"/>
    <lineage>
        <taxon>Bacteria</taxon>
        <taxon>Pseudomonadati</taxon>
        <taxon>Pseudomonadota</taxon>
        <taxon>Gammaproteobacteria</taxon>
        <taxon>Enterobacterales</taxon>
        <taxon>Morganellaceae</taxon>
        <taxon>Morganella</taxon>
    </lineage>
</organism>
<evidence type="ECO:0000256" key="15">
    <source>
        <dbReference type="ARBA" id="ARBA00022912"/>
    </source>
</evidence>
<keyword evidence="4" id="KW-1003">Cell membrane</keyword>
<keyword evidence="5" id="KW-0997">Cell inner membrane</keyword>
<evidence type="ECO:0000256" key="10">
    <source>
        <dbReference type="ARBA" id="ARBA00022741"/>
    </source>
</evidence>
<dbReference type="Gene3D" id="3.30.450.140">
    <property type="match status" value="1"/>
</dbReference>
<dbReference type="Gene3D" id="3.30.565.10">
    <property type="entry name" value="Histidine kinase-like ATPase, C-terminal domain"/>
    <property type="match status" value="1"/>
</dbReference>
<dbReference type="Pfam" id="PF02518">
    <property type="entry name" value="HATPase_c"/>
    <property type="match status" value="1"/>
</dbReference>
<dbReference type="InterPro" id="IPR038429">
    <property type="entry name" value="PhoQ_Sensor_sf"/>
</dbReference>
<evidence type="ECO:0000256" key="13">
    <source>
        <dbReference type="ARBA" id="ARBA00022840"/>
    </source>
</evidence>
<dbReference type="EC" id="2.7.13.3" evidence="3"/>
<dbReference type="InterPro" id="IPR004358">
    <property type="entry name" value="Sig_transdc_His_kin-like_C"/>
</dbReference>
<evidence type="ECO:0000256" key="19">
    <source>
        <dbReference type="ARBA" id="ARBA00032477"/>
    </source>
</evidence>
<evidence type="ECO:0000256" key="14">
    <source>
        <dbReference type="ARBA" id="ARBA00022842"/>
    </source>
</evidence>
<feature type="transmembrane region" description="Helical" evidence="20">
    <location>
        <begin position="194"/>
        <end position="214"/>
    </location>
</feature>
<evidence type="ECO:0000256" key="9">
    <source>
        <dbReference type="ARBA" id="ARBA00022723"/>
    </source>
</evidence>
<name>A0A433ZT53_MORMO</name>
<dbReference type="InterPro" id="IPR058619">
    <property type="entry name" value="PhoQ/CarS-like_HATPase"/>
</dbReference>
<dbReference type="PANTHER" id="PTHR45436">
    <property type="entry name" value="SENSOR HISTIDINE KINASE YKOH"/>
    <property type="match status" value="1"/>
</dbReference>
<evidence type="ECO:0000256" key="1">
    <source>
        <dbReference type="ARBA" id="ARBA00000085"/>
    </source>
</evidence>
<evidence type="ECO:0000259" key="22">
    <source>
        <dbReference type="PROSITE" id="PS50885"/>
    </source>
</evidence>
<evidence type="ECO:0000256" key="17">
    <source>
        <dbReference type="ARBA" id="ARBA00023012"/>
    </source>
</evidence>
<dbReference type="PANTHER" id="PTHR45436:SF4">
    <property type="entry name" value="SENSOR PROTEIN PHOQ"/>
    <property type="match status" value="1"/>
</dbReference>
<dbReference type="Gene3D" id="1.10.287.130">
    <property type="match status" value="1"/>
</dbReference>
<dbReference type="InterPro" id="IPR036097">
    <property type="entry name" value="HisK_dim/P_sf"/>
</dbReference>
<keyword evidence="8 20" id="KW-0812">Transmembrane</keyword>
<dbReference type="PROSITE" id="PS50885">
    <property type="entry name" value="HAMP"/>
    <property type="match status" value="1"/>
</dbReference>
<comment type="caution">
    <text evidence="23">The sequence shown here is derived from an EMBL/GenBank/DDBJ whole genome shotgun (WGS) entry which is preliminary data.</text>
</comment>
<dbReference type="SUPFAM" id="SSF47384">
    <property type="entry name" value="Homodimeric domain of signal transducing histidine kinase"/>
    <property type="match status" value="1"/>
</dbReference>
<gene>
    <name evidence="23" type="ORF">CKG00_02025</name>
</gene>
<dbReference type="GO" id="GO:0004721">
    <property type="term" value="F:phosphoprotein phosphatase activity"/>
    <property type="evidence" value="ECO:0007669"/>
    <property type="project" value="UniProtKB-KW"/>
</dbReference>
<evidence type="ECO:0000256" key="7">
    <source>
        <dbReference type="ARBA" id="ARBA00022679"/>
    </source>
</evidence>
<evidence type="ECO:0000313" key="23">
    <source>
        <dbReference type="EMBL" id="RUT65310.1"/>
    </source>
</evidence>
<evidence type="ECO:0000256" key="3">
    <source>
        <dbReference type="ARBA" id="ARBA00012438"/>
    </source>
</evidence>
<keyword evidence="15" id="KW-0904">Protein phosphatase</keyword>
<dbReference type="InterPro" id="IPR003594">
    <property type="entry name" value="HATPase_dom"/>
</dbReference>
<keyword evidence="12" id="KW-0378">Hydrolase</keyword>
<evidence type="ECO:0000256" key="16">
    <source>
        <dbReference type="ARBA" id="ARBA00022989"/>
    </source>
</evidence>
<dbReference type="EMBL" id="NRQY01000001">
    <property type="protein sequence ID" value="RUT65310.1"/>
    <property type="molecule type" value="Genomic_DNA"/>
</dbReference>
<dbReference type="CDD" id="cd16954">
    <property type="entry name" value="HATPase_PhoQ-like"/>
    <property type="match status" value="1"/>
</dbReference>
<evidence type="ECO:0000256" key="20">
    <source>
        <dbReference type="SAM" id="Phobius"/>
    </source>
</evidence>
<evidence type="ECO:0000256" key="18">
    <source>
        <dbReference type="ARBA" id="ARBA00023136"/>
    </source>
</evidence>